<organism evidence="1 2">
    <name type="scientific">Multifurca ochricompacta</name>
    <dbReference type="NCBI Taxonomy" id="376703"/>
    <lineage>
        <taxon>Eukaryota</taxon>
        <taxon>Fungi</taxon>
        <taxon>Dikarya</taxon>
        <taxon>Basidiomycota</taxon>
        <taxon>Agaricomycotina</taxon>
        <taxon>Agaricomycetes</taxon>
        <taxon>Russulales</taxon>
        <taxon>Russulaceae</taxon>
        <taxon>Multifurca</taxon>
    </lineage>
</organism>
<dbReference type="Proteomes" id="UP001203297">
    <property type="component" value="Unassembled WGS sequence"/>
</dbReference>
<dbReference type="AlphaFoldDB" id="A0AAD4QMX7"/>
<sequence length="63" mass="6736">MNTPGSFVLKESGKIVSEVMNYDIWDSWSPSSGSNGPLDDSCAASPQVSATPLVKTWTRAGFQ</sequence>
<evidence type="ECO:0000313" key="1">
    <source>
        <dbReference type="EMBL" id="KAI0305233.1"/>
    </source>
</evidence>
<comment type="caution">
    <text evidence="1">The sequence shown here is derived from an EMBL/GenBank/DDBJ whole genome shotgun (WGS) entry which is preliminary data.</text>
</comment>
<accession>A0AAD4QMX7</accession>
<keyword evidence="2" id="KW-1185">Reference proteome</keyword>
<protein>
    <submittedName>
        <fullName evidence="1">Uncharacterized protein</fullName>
    </submittedName>
</protein>
<gene>
    <name evidence="1" type="ORF">B0F90DRAFT_1702719</name>
</gene>
<reference evidence="1" key="1">
    <citation type="journal article" date="2022" name="New Phytol.">
        <title>Evolutionary transition to the ectomycorrhizal habit in the genomes of a hyperdiverse lineage of mushroom-forming fungi.</title>
        <authorList>
            <person name="Looney B."/>
            <person name="Miyauchi S."/>
            <person name="Morin E."/>
            <person name="Drula E."/>
            <person name="Courty P.E."/>
            <person name="Kohler A."/>
            <person name="Kuo A."/>
            <person name="LaButti K."/>
            <person name="Pangilinan J."/>
            <person name="Lipzen A."/>
            <person name="Riley R."/>
            <person name="Andreopoulos W."/>
            <person name="He G."/>
            <person name="Johnson J."/>
            <person name="Nolan M."/>
            <person name="Tritt A."/>
            <person name="Barry K.W."/>
            <person name="Grigoriev I.V."/>
            <person name="Nagy L.G."/>
            <person name="Hibbett D."/>
            <person name="Henrissat B."/>
            <person name="Matheny P.B."/>
            <person name="Labbe J."/>
            <person name="Martin F.M."/>
        </authorList>
    </citation>
    <scope>NUCLEOTIDE SEQUENCE</scope>
    <source>
        <strain evidence="1">BPL690</strain>
    </source>
</reference>
<name>A0AAD4QMX7_9AGAM</name>
<proteinExistence type="predicted"/>
<dbReference type="EMBL" id="WTXG01000006">
    <property type="protein sequence ID" value="KAI0305233.1"/>
    <property type="molecule type" value="Genomic_DNA"/>
</dbReference>
<evidence type="ECO:0000313" key="2">
    <source>
        <dbReference type="Proteomes" id="UP001203297"/>
    </source>
</evidence>